<dbReference type="InterPro" id="IPR049160">
    <property type="entry name" value="PI4KB-PIK1_PIK"/>
</dbReference>
<protein>
    <recommendedName>
        <fullName evidence="1">PI4KB/PIK1 accessory domain-containing protein</fullName>
    </recommendedName>
</protein>
<evidence type="ECO:0000313" key="3">
    <source>
        <dbReference type="Proteomes" id="UP000728032"/>
    </source>
</evidence>
<gene>
    <name evidence="2" type="ORF">ONB1V03_LOCUS19797</name>
</gene>
<dbReference type="Proteomes" id="UP000728032">
    <property type="component" value="Unassembled WGS sequence"/>
</dbReference>
<dbReference type="EMBL" id="OC946369">
    <property type="protein sequence ID" value="CAD7663237.1"/>
    <property type="molecule type" value="Genomic_DNA"/>
</dbReference>
<organism evidence="2">
    <name type="scientific">Oppiella nova</name>
    <dbReference type="NCBI Taxonomy" id="334625"/>
    <lineage>
        <taxon>Eukaryota</taxon>
        <taxon>Metazoa</taxon>
        <taxon>Ecdysozoa</taxon>
        <taxon>Arthropoda</taxon>
        <taxon>Chelicerata</taxon>
        <taxon>Arachnida</taxon>
        <taxon>Acari</taxon>
        <taxon>Acariformes</taxon>
        <taxon>Sarcoptiformes</taxon>
        <taxon>Oribatida</taxon>
        <taxon>Brachypylina</taxon>
        <taxon>Oppioidea</taxon>
        <taxon>Oppiidae</taxon>
        <taxon>Oppiella</taxon>
    </lineage>
</organism>
<evidence type="ECO:0000259" key="1">
    <source>
        <dbReference type="Pfam" id="PF21245"/>
    </source>
</evidence>
<dbReference type="OrthoDB" id="10264149at2759"/>
<name>A0A7R9MNR1_9ACAR</name>
<feature type="non-terminal residue" evidence="2">
    <location>
        <position position="125"/>
    </location>
</feature>
<accession>A0A7R9MNR1</accession>
<dbReference type="AlphaFoldDB" id="A0A7R9MNR1"/>
<sequence>MSSVATNETNIDMNGKGEECTEWPKISPDGEDSIGVVNGVKGVELCSVAASLVSAPKESWLLRLFEAQLFDMSIAITYLFKSKESGVLSYLGNRMFTFSAPEVDFYLPQLITLYIHHNDIAESLH</sequence>
<evidence type="ECO:0000313" key="2">
    <source>
        <dbReference type="EMBL" id="CAD7663237.1"/>
    </source>
</evidence>
<reference evidence="2" key="1">
    <citation type="submission" date="2020-11" db="EMBL/GenBank/DDBJ databases">
        <authorList>
            <person name="Tran Van P."/>
        </authorList>
    </citation>
    <scope>NUCLEOTIDE SEQUENCE</scope>
</reference>
<keyword evidence="3" id="KW-1185">Reference proteome</keyword>
<proteinExistence type="predicted"/>
<feature type="domain" description="PI4KB/PIK1 accessory" evidence="1">
    <location>
        <begin position="74"/>
        <end position="125"/>
    </location>
</feature>
<dbReference type="Pfam" id="PF21245">
    <property type="entry name" value="PI4KB-PIK1_PIK"/>
    <property type="match status" value="1"/>
</dbReference>
<dbReference type="EMBL" id="CAJPVJ010031544">
    <property type="protein sequence ID" value="CAG2180374.1"/>
    <property type="molecule type" value="Genomic_DNA"/>
</dbReference>